<dbReference type="SUPFAM" id="SSF140125">
    <property type="entry name" value="Rabenosyn-5 Rab-binding domain-like"/>
    <property type="match status" value="1"/>
</dbReference>
<evidence type="ECO:0000313" key="9">
    <source>
        <dbReference type="Proteomes" id="UP000245383"/>
    </source>
</evidence>
<dbReference type="InterPro" id="IPR000306">
    <property type="entry name" value="Znf_FYVE"/>
</dbReference>
<dbReference type="PANTHER" id="PTHR13510">
    <property type="entry name" value="FYVE-FINGER-CONTAINING RAB5 EFFECTOR PROTEIN RABENOSYN-5-RELATED"/>
    <property type="match status" value="1"/>
</dbReference>
<proteinExistence type="predicted"/>
<reference evidence="8 9" key="1">
    <citation type="journal article" date="2018" name="MBio">
        <title>Comparative Genomics Reveals the Core Gene Toolbox for the Fungus-Insect Symbiosis.</title>
        <authorList>
            <person name="Wang Y."/>
            <person name="Stata M."/>
            <person name="Wang W."/>
            <person name="Stajich J.E."/>
            <person name="White M.M."/>
            <person name="Moncalvo J.M."/>
        </authorList>
    </citation>
    <scope>NUCLEOTIDE SEQUENCE [LARGE SCALE GENOMIC DNA]</scope>
    <source>
        <strain evidence="8 9">SWE-8-4</strain>
    </source>
</reference>
<evidence type="ECO:0000256" key="6">
    <source>
        <dbReference type="SAM" id="MobiDB-lite"/>
    </source>
</evidence>
<keyword evidence="1" id="KW-0479">Metal-binding</keyword>
<evidence type="ECO:0000256" key="3">
    <source>
        <dbReference type="ARBA" id="ARBA00022833"/>
    </source>
</evidence>
<feature type="domain" description="FYVE-type" evidence="7">
    <location>
        <begin position="276"/>
        <end position="345"/>
    </location>
</feature>
<dbReference type="OrthoDB" id="166134at2759"/>
<dbReference type="EMBL" id="MBFR01000154">
    <property type="protein sequence ID" value="PVU92647.1"/>
    <property type="molecule type" value="Genomic_DNA"/>
</dbReference>
<dbReference type="Gene3D" id="3.30.40.10">
    <property type="entry name" value="Zinc/RING finger domain, C3HC4 (zinc finger)"/>
    <property type="match status" value="1"/>
</dbReference>
<evidence type="ECO:0000256" key="4">
    <source>
        <dbReference type="PROSITE-ProRule" id="PRU00091"/>
    </source>
</evidence>
<dbReference type="AlphaFoldDB" id="A0A2T9YJZ1"/>
<keyword evidence="3" id="KW-0862">Zinc</keyword>
<keyword evidence="9" id="KW-1185">Reference proteome</keyword>
<accession>A0A2T9YJZ1</accession>
<dbReference type="SUPFAM" id="SSF57903">
    <property type="entry name" value="FYVE/PHD zinc finger"/>
    <property type="match status" value="1"/>
</dbReference>
<dbReference type="InterPro" id="IPR021565">
    <property type="entry name" value="Rbsn_Rab-bd"/>
</dbReference>
<evidence type="ECO:0000256" key="5">
    <source>
        <dbReference type="SAM" id="Coils"/>
    </source>
</evidence>
<dbReference type="InterPro" id="IPR052727">
    <property type="entry name" value="Rab4/Rab5_effector"/>
</dbReference>
<gene>
    <name evidence="8" type="ORF">BB561_003704</name>
</gene>
<dbReference type="STRING" id="133385.A0A2T9YJZ1"/>
<keyword evidence="5" id="KW-0175">Coiled coil</keyword>
<dbReference type="Pfam" id="PF11464">
    <property type="entry name" value="Rbsn"/>
    <property type="match status" value="1"/>
</dbReference>
<dbReference type="Proteomes" id="UP000245383">
    <property type="component" value="Unassembled WGS sequence"/>
</dbReference>
<evidence type="ECO:0000259" key="7">
    <source>
        <dbReference type="PROSITE" id="PS50178"/>
    </source>
</evidence>
<protein>
    <recommendedName>
        <fullName evidence="7">FYVE-type domain-containing protein</fullName>
    </recommendedName>
</protein>
<dbReference type="InterPro" id="IPR036531">
    <property type="entry name" value="Rbsn_Rab-bd_sf"/>
</dbReference>
<sequence length="612" mass="69088">MDKRPKRVFGNTSKPNLPAVSDTQLNLDISSTSPQKQDETLAINDHDEYILEQNIAQKNLNSASDNNFSQTGLSAENNSYIDENAHNSVKNKNLENISFSEQSYTDIYTCPVCSTFSGNVSQINLHLNTVHFNLPKDSSLNIQDDQLDIPFNDVRESLFGFFRITGQKVKGFGDVISAGMLSSELERFGIIDTNKNVSALQDNGNSQYNESLDGDISINNKVAISNLTKPLNQPEVCSFNNCLGPFENSARQLLNTSLILNPKREAEMSVVPWEDDKIVKSCHLCQESLNFFPKRKHHCRLCGKIVCGKKSCSSIINVPLLDKSYLRKNSTMNSRACTSCIKYLIALKERQKPTENSQLETLYNNLCSIKKQVQDDLIQIKQLLTRIITSQAEQSKAKLLQQANIERKNLQKLLNAYDNASKEIFSLPKTKNIEKRLYDSIRQSAVISVQTFTLELSSISQSMLSQSISINPKHKKESQSNFKKNTILIQSFDALSVPKANLEDENKAIDSPDMPPQLPHRVNSNLNPIETNKKSNSPTEISNSELTNALFCNNAKDNQKIKEQLRVLREQRQLVQGYIKNSTQKREWETVQILTINLDDLDKEISTLEKSL</sequence>
<keyword evidence="2 4" id="KW-0863">Zinc-finger</keyword>
<evidence type="ECO:0000256" key="2">
    <source>
        <dbReference type="ARBA" id="ARBA00022771"/>
    </source>
</evidence>
<dbReference type="SMART" id="SM00064">
    <property type="entry name" value="FYVE"/>
    <property type="match status" value="1"/>
</dbReference>
<dbReference type="PROSITE" id="PS50178">
    <property type="entry name" value="ZF_FYVE"/>
    <property type="match status" value="1"/>
</dbReference>
<dbReference type="PANTHER" id="PTHR13510:SF44">
    <property type="entry name" value="RABENOSYN-5"/>
    <property type="match status" value="1"/>
</dbReference>
<feature type="region of interest" description="Disordered" evidence="6">
    <location>
        <begin position="1"/>
        <end position="23"/>
    </location>
</feature>
<dbReference type="CDD" id="cd15737">
    <property type="entry name" value="FYVE2_Vac1p_like"/>
    <property type="match status" value="1"/>
</dbReference>
<feature type="coiled-coil region" evidence="5">
    <location>
        <begin position="396"/>
        <end position="423"/>
    </location>
</feature>
<feature type="compositionally biased region" description="Polar residues" evidence="6">
    <location>
        <begin position="10"/>
        <end position="23"/>
    </location>
</feature>
<dbReference type="InterPro" id="IPR011011">
    <property type="entry name" value="Znf_FYVE_PHD"/>
</dbReference>
<dbReference type="GO" id="GO:0008270">
    <property type="term" value="F:zinc ion binding"/>
    <property type="evidence" value="ECO:0007669"/>
    <property type="project" value="UniProtKB-KW"/>
</dbReference>
<evidence type="ECO:0000313" key="8">
    <source>
        <dbReference type="EMBL" id="PVU92647.1"/>
    </source>
</evidence>
<dbReference type="InterPro" id="IPR017455">
    <property type="entry name" value="Znf_FYVE-rel"/>
</dbReference>
<dbReference type="InterPro" id="IPR013083">
    <property type="entry name" value="Znf_RING/FYVE/PHD"/>
</dbReference>
<dbReference type="Pfam" id="PF01363">
    <property type="entry name" value="FYVE"/>
    <property type="match status" value="1"/>
</dbReference>
<evidence type="ECO:0000256" key="1">
    <source>
        <dbReference type="ARBA" id="ARBA00022723"/>
    </source>
</evidence>
<comment type="caution">
    <text evidence="8">The sequence shown here is derived from an EMBL/GenBank/DDBJ whole genome shotgun (WGS) entry which is preliminary data.</text>
</comment>
<name>A0A2T9YJZ1_9FUNG</name>
<organism evidence="8 9">
    <name type="scientific">Smittium simulii</name>
    <dbReference type="NCBI Taxonomy" id="133385"/>
    <lineage>
        <taxon>Eukaryota</taxon>
        <taxon>Fungi</taxon>
        <taxon>Fungi incertae sedis</taxon>
        <taxon>Zoopagomycota</taxon>
        <taxon>Kickxellomycotina</taxon>
        <taxon>Harpellomycetes</taxon>
        <taxon>Harpellales</taxon>
        <taxon>Legeriomycetaceae</taxon>
        <taxon>Smittium</taxon>
    </lineage>
</organism>